<feature type="signal peptide" evidence="1">
    <location>
        <begin position="1"/>
        <end position="22"/>
    </location>
</feature>
<feature type="chain" id="PRO_5046191638" evidence="1">
    <location>
        <begin position="23"/>
        <end position="140"/>
    </location>
</feature>
<comment type="caution">
    <text evidence="3">The sequence shown here is derived from an EMBL/GenBank/DDBJ whole genome shotgun (WGS) entry which is preliminary data.</text>
</comment>
<dbReference type="RefSeq" id="WP_255911415.1">
    <property type="nucleotide sequence ID" value="NZ_JANFQO010000003.1"/>
</dbReference>
<dbReference type="InterPro" id="IPR011992">
    <property type="entry name" value="EF-hand-dom_pair"/>
</dbReference>
<dbReference type="Pfam" id="PF13499">
    <property type="entry name" value="EF-hand_7"/>
    <property type="match status" value="1"/>
</dbReference>
<feature type="domain" description="EF-hand" evidence="2">
    <location>
        <begin position="30"/>
        <end position="65"/>
    </location>
</feature>
<reference evidence="3" key="1">
    <citation type="submission" date="2022-07" db="EMBL/GenBank/DDBJ databases">
        <title>Tahibacter sp., a new gammaproteobacterium isolated from the silt sample collected at pig farm.</title>
        <authorList>
            <person name="Chen H."/>
        </authorList>
    </citation>
    <scope>NUCLEOTIDE SEQUENCE</scope>
    <source>
        <strain evidence="3">P2K</strain>
    </source>
</reference>
<keyword evidence="4" id="KW-1185">Reference proteome</keyword>
<organism evidence="3 4">
    <name type="scientific">Tahibacter harae</name>
    <dbReference type="NCBI Taxonomy" id="2963937"/>
    <lineage>
        <taxon>Bacteria</taxon>
        <taxon>Pseudomonadati</taxon>
        <taxon>Pseudomonadota</taxon>
        <taxon>Gammaproteobacteria</taxon>
        <taxon>Lysobacterales</taxon>
        <taxon>Rhodanobacteraceae</taxon>
        <taxon>Tahibacter</taxon>
    </lineage>
</organism>
<dbReference type="SUPFAM" id="SSF47473">
    <property type="entry name" value="EF-hand"/>
    <property type="match status" value="1"/>
</dbReference>
<evidence type="ECO:0000259" key="2">
    <source>
        <dbReference type="PROSITE" id="PS50222"/>
    </source>
</evidence>
<name>A0ABT1QMP7_9GAMM</name>
<sequence>MSYRNTGLGLALALAFAGSAAAQKPAADAKPADPAARLLHRMDRNGDGRISFEEYRNAMLRRFDARDKNGDGKLDGEEFPKSWLAGAGIEDSGHSISRDEFSDQLEPTFNQFDADRDGQLAGAELESFVAARKARRESQP</sequence>
<dbReference type="PROSITE" id="PS00018">
    <property type="entry name" value="EF_HAND_1"/>
    <property type="match status" value="3"/>
</dbReference>
<evidence type="ECO:0000256" key="1">
    <source>
        <dbReference type="SAM" id="SignalP"/>
    </source>
</evidence>
<dbReference type="PROSITE" id="PS50222">
    <property type="entry name" value="EF_HAND_2"/>
    <property type="match status" value="1"/>
</dbReference>
<proteinExistence type="predicted"/>
<keyword evidence="1" id="KW-0732">Signal</keyword>
<accession>A0ABT1QMP7</accession>
<dbReference type="InterPro" id="IPR002048">
    <property type="entry name" value="EF_hand_dom"/>
</dbReference>
<evidence type="ECO:0000313" key="4">
    <source>
        <dbReference type="Proteomes" id="UP001165498"/>
    </source>
</evidence>
<gene>
    <name evidence="3" type="ORF">NM961_03710</name>
</gene>
<dbReference type="Proteomes" id="UP001165498">
    <property type="component" value="Unassembled WGS sequence"/>
</dbReference>
<dbReference type="InterPro" id="IPR018247">
    <property type="entry name" value="EF_Hand_1_Ca_BS"/>
</dbReference>
<dbReference type="SMART" id="SM00054">
    <property type="entry name" value="EFh"/>
    <property type="match status" value="2"/>
</dbReference>
<evidence type="ECO:0000313" key="3">
    <source>
        <dbReference type="EMBL" id="MCQ4163810.1"/>
    </source>
</evidence>
<dbReference type="EMBL" id="JANFQO010000003">
    <property type="protein sequence ID" value="MCQ4163810.1"/>
    <property type="molecule type" value="Genomic_DNA"/>
</dbReference>
<protein>
    <submittedName>
        <fullName evidence="3">EF-hand domain-containing protein</fullName>
    </submittedName>
</protein>
<dbReference type="Gene3D" id="1.10.238.10">
    <property type="entry name" value="EF-hand"/>
    <property type="match status" value="2"/>
</dbReference>